<protein>
    <recommendedName>
        <fullName evidence="2">Reverse transcriptase domain-containing protein</fullName>
    </recommendedName>
</protein>
<dbReference type="EMBL" id="JBJQOH010000008">
    <property type="protein sequence ID" value="KAL3675310.1"/>
    <property type="molecule type" value="Genomic_DNA"/>
</dbReference>
<dbReference type="PANTHER" id="PTHR31635:SF196">
    <property type="entry name" value="REVERSE TRANSCRIPTASE DOMAIN-CONTAINING PROTEIN-RELATED"/>
    <property type="match status" value="1"/>
</dbReference>
<dbReference type="Gene3D" id="3.60.10.10">
    <property type="entry name" value="Endonuclease/exonuclease/phosphatase"/>
    <property type="match status" value="1"/>
</dbReference>
<dbReference type="InterPro" id="IPR000477">
    <property type="entry name" value="RT_dom"/>
</dbReference>
<evidence type="ECO:0000259" key="2">
    <source>
        <dbReference type="PROSITE" id="PS50878"/>
    </source>
</evidence>
<dbReference type="PANTHER" id="PTHR31635">
    <property type="entry name" value="REVERSE TRANSCRIPTASE DOMAIN-CONTAINING PROTEIN-RELATED"/>
    <property type="match status" value="1"/>
</dbReference>
<dbReference type="SUPFAM" id="SSF56672">
    <property type="entry name" value="DNA/RNA polymerases"/>
    <property type="match status" value="1"/>
</dbReference>
<sequence>MEDTFAAVNTYGPAFDDAQPLNLKQIITVIVHKADRFVATAIEQILAPVGKVLLSFIVTQGPNPILKAVTLSSRTNFITEVEVPITPQVSFTLFLDYEGLQLRCRLCLAVSHSAADCPHRIRSPRFDQNREPPRPSERPPHQDSRGFDLNTRPLHSTDGRTRQDQHAAKEANSDSSSTGGSIQLYEQFRASPPSRNRPEASRSISTSTAETSSARYHRHPDSQRALPGTSSSNSERRNTNTRPSTSQDILQLPGLPLNQGIFLQNPSNQTAFNRVYSAYVPPPIAARILTRREPAQMRLTVGTYNVRGLGARIARSKLKVVIQNIKPAIDIFAIQEHKLREVDSDFTIRNIWPQATVFNFPATDGIHAQRNPLVSGGRGGVMLFVSPTVAPLIVNHGTLPQEGGLWLHLDLLDGRKLGIAAVYAPNTAAERTLLWTQMEVVLDETRSWLVLGDFNMITNSLDQAGGTPKLASGEESTRWKTLIQTLHLLDTFQRKDGSINYTWDNRRKAMLTAQQSQQDMVIADGGRILKRLDRIYVDVALQQHQVLSEILPGSTLSDHLPVVAAFILGSHTGHKKTNYRMNISSLQDTRLKEQIVRYWGQWQSKYERCNTPPLLTLKYCIKRAAKLCQLWGKKMATKRKEKLNKLILKVHGLTLQLQADTTNIYTQVKLEAAQSELNILENDKARWVQSHLDRKWEEQGERTSKLFFNSIKTRKKQTGIHVLQDEEERMLTDESDILDLSIRYFSQILQEPPVEDQHLSAVDELLLHTQARVNPEERECLSKNFTTEELHEAAKLLGRNKCPGPDGVPVEFFLIFWEVIAPLLFNATTEGIQQGLLNPFYNRGTITLLPKEGEPTLLGNKRPITLLNSVYKIWAKALQLRLSPILQRLITWEQNSFLPGRLLHSTVLLCNEAVHQAKHNGQPSVLLKLDFRKAFDMLNWEFLYKSMKQMDFGEEFIRMVTALNTNASSSVRINNTRSKTFKISRSVRQGCPLSPLLFTIALQVFSDAINSMIREGQLKGIELPGTGIQYCQGLFADDAHILLYADRTNLLNAKQLLQTFGVASGLRVQWNKSKARWISTSTERPTWTEELDWVWGTEDEVDIFLGFLFTDQLDHNSIFETVKQKIIKNINCPLNRSSTIHGRIVIANHIMYGIIWFILPLWAGGKSMLRTLETLILRYVWGGTDYVKKRHRVSEKLLHQRKEDGGLGLMSLQAQIQAFTAKTIRWAYSPGKHPLKSWLLAKFEDIAQLRWGSSHHTWTVTPSKGLWPAMSPILLHICQVWQQTARFLAPISDLPLLAWKRLSLWGPKTTGARNVTRNANSGNFVRLKSAGLLDIGDITEDGQACLPLQAAANMVLPPPVHRAYARIVDSTPTYTATFCGPSQFATATCNAQTWCIRLSEEAPMNDNAISAVHAKATFLLRDTKLVPTNLRDTPPSAHWSRAPVATHASSKGKTP</sequence>
<feature type="region of interest" description="Disordered" evidence="1">
    <location>
        <begin position="119"/>
        <end position="249"/>
    </location>
</feature>
<dbReference type="InterPro" id="IPR005135">
    <property type="entry name" value="Endo/exonuclease/phosphatase"/>
</dbReference>
<feature type="domain" description="Reverse transcriptase" evidence="2">
    <location>
        <begin position="830"/>
        <end position="1109"/>
    </location>
</feature>
<name>A0ABD3GBD5_9MARC</name>
<feature type="region of interest" description="Disordered" evidence="1">
    <location>
        <begin position="1429"/>
        <end position="1455"/>
    </location>
</feature>
<keyword evidence="4" id="KW-1185">Reference proteome</keyword>
<feature type="compositionally biased region" description="Basic and acidic residues" evidence="1">
    <location>
        <begin position="155"/>
        <end position="172"/>
    </location>
</feature>
<evidence type="ECO:0000256" key="1">
    <source>
        <dbReference type="SAM" id="MobiDB-lite"/>
    </source>
</evidence>
<dbReference type="SUPFAM" id="SSF56219">
    <property type="entry name" value="DNase I-like"/>
    <property type="match status" value="1"/>
</dbReference>
<evidence type="ECO:0000313" key="3">
    <source>
        <dbReference type="EMBL" id="KAL3675310.1"/>
    </source>
</evidence>
<organism evidence="3 4">
    <name type="scientific">Riccia sorocarpa</name>
    <dbReference type="NCBI Taxonomy" id="122646"/>
    <lineage>
        <taxon>Eukaryota</taxon>
        <taxon>Viridiplantae</taxon>
        <taxon>Streptophyta</taxon>
        <taxon>Embryophyta</taxon>
        <taxon>Marchantiophyta</taxon>
        <taxon>Marchantiopsida</taxon>
        <taxon>Marchantiidae</taxon>
        <taxon>Marchantiales</taxon>
        <taxon>Ricciaceae</taxon>
        <taxon>Riccia</taxon>
    </lineage>
</organism>
<evidence type="ECO:0000313" key="4">
    <source>
        <dbReference type="Proteomes" id="UP001633002"/>
    </source>
</evidence>
<dbReference type="Proteomes" id="UP001633002">
    <property type="component" value="Unassembled WGS sequence"/>
</dbReference>
<proteinExistence type="predicted"/>
<comment type="caution">
    <text evidence="3">The sequence shown here is derived from an EMBL/GenBank/DDBJ whole genome shotgun (WGS) entry which is preliminary data.</text>
</comment>
<dbReference type="InterPro" id="IPR043502">
    <property type="entry name" value="DNA/RNA_pol_sf"/>
</dbReference>
<reference evidence="3 4" key="1">
    <citation type="submission" date="2024-09" db="EMBL/GenBank/DDBJ databases">
        <title>Chromosome-scale assembly of Riccia sorocarpa.</title>
        <authorList>
            <person name="Paukszto L."/>
        </authorList>
    </citation>
    <scope>NUCLEOTIDE SEQUENCE [LARGE SCALE GENOMIC DNA]</scope>
    <source>
        <strain evidence="3">LP-2024</strain>
        <tissue evidence="3">Aerial parts of the thallus</tissue>
    </source>
</reference>
<dbReference type="Pfam" id="PF00078">
    <property type="entry name" value="RVT_1"/>
    <property type="match status" value="1"/>
</dbReference>
<gene>
    <name evidence="3" type="ORF">R1sor_025258</name>
</gene>
<feature type="compositionally biased region" description="Basic and acidic residues" evidence="1">
    <location>
        <begin position="124"/>
        <end position="146"/>
    </location>
</feature>
<dbReference type="CDD" id="cd01650">
    <property type="entry name" value="RT_nLTR_like"/>
    <property type="match status" value="1"/>
</dbReference>
<accession>A0ABD3GBD5</accession>
<dbReference type="PROSITE" id="PS50878">
    <property type="entry name" value="RT_POL"/>
    <property type="match status" value="1"/>
</dbReference>
<feature type="compositionally biased region" description="Low complexity" evidence="1">
    <location>
        <begin position="201"/>
        <end position="214"/>
    </location>
</feature>
<dbReference type="Pfam" id="PF03372">
    <property type="entry name" value="Exo_endo_phos"/>
    <property type="match status" value="1"/>
</dbReference>
<dbReference type="InterPro" id="IPR036691">
    <property type="entry name" value="Endo/exonu/phosph_ase_sf"/>
</dbReference>